<dbReference type="EMBL" id="WOCE01000001">
    <property type="protein sequence ID" value="KAE9621198.1"/>
    <property type="molecule type" value="Genomic_DNA"/>
</dbReference>
<accession>A0A6A4R2Z2</accession>
<dbReference type="AlphaFoldDB" id="A0A6A4R2Z2"/>
<evidence type="ECO:0000313" key="2">
    <source>
        <dbReference type="EMBL" id="KAE9621198.1"/>
    </source>
</evidence>
<protein>
    <recommendedName>
        <fullName evidence="4">Retrotransposon Copia-like N-terminal domain-containing protein</fullName>
    </recommendedName>
</protein>
<keyword evidence="3" id="KW-1185">Reference proteome</keyword>
<sequence length="150" mass="17083">MANVNDPPSSMDSPPNSSSAASVQPISSSISLPLPITKLTEKNYLTWSQFMLAVLKANRVLRFVLQSDFPPQFLSESDRLHHRINPLFLSWEEQDQTVFSWLLNSISESLQPRVIGCTSSFQLWHELLSFCNAHTKVRNRQLRAQLRTVS</sequence>
<organism evidence="2 3">
    <name type="scientific">Lupinus albus</name>
    <name type="common">White lupine</name>
    <name type="synonym">Lupinus termis</name>
    <dbReference type="NCBI Taxonomy" id="3870"/>
    <lineage>
        <taxon>Eukaryota</taxon>
        <taxon>Viridiplantae</taxon>
        <taxon>Streptophyta</taxon>
        <taxon>Embryophyta</taxon>
        <taxon>Tracheophyta</taxon>
        <taxon>Spermatophyta</taxon>
        <taxon>Magnoliopsida</taxon>
        <taxon>eudicotyledons</taxon>
        <taxon>Gunneridae</taxon>
        <taxon>Pentapetalae</taxon>
        <taxon>rosids</taxon>
        <taxon>fabids</taxon>
        <taxon>Fabales</taxon>
        <taxon>Fabaceae</taxon>
        <taxon>Papilionoideae</taxon>
        <taxon>50 kb inversion clade</taxon>
        <taxon>genistoids sensu lato</taxon>
        <taxon>core genistoids</taxon>
        <taxon>Genisteae</taxon>
        <taxon>Lupinus</taxon>
    </lineage>
</organism>
<evidence type="ECO:0000256" key="1">
    <source>
        <dbReference type="SAM" id="MobiDB-lite"/>
    </source>
</evidence>
<reference evidence="3" key="1">
    <citation type="journal article" date="2020" name="Nat. Commun.">
        <title>Genome sequence of the cluster root forming white lupin.</title>
        <authorList>
            <person name="Hufnagel B."/>
            <person name="Marques A."/>
            <person name="Soriano A."/>
            <person name="Marques L."/>
            <person name="Divol F."/>
            <person name="Doumas P."/>
            <person name="Sallet E."/>
            <person name="Mancinotti D."/>
            <person name="Carrere S."/>
            <person name="Marande W."/>
            <person name="Arribat S."/>
            <person name="Keller J."/>
            <person name="Huneau C."/>
            <person name="Blein T."/>
            <person name="Aime D."/>
            <person name="Laguerre M."/>
            <person name="Taylor J."/>
            <person name="Schubert V."/>
            <person name="Nelson M."/>
            <person name="Geu-Flores F."/>
            <person name="Crespi M."/>
            <person name="Gallardo-Guerrero K."/>
            <person name="Delaux P.-M."/>
            <person name="Salse J."/>
            <person name="Berges H."/>
            <person name="Guyot R."/>
            <person name="Gouzy J."/>
            <person name="Peret B."/>
        </authorList>
    </citation>
    <scope>NUCLEOTIDE SEQUENCE [LARGE SCALE GENOMIC DNA]</scope>
    <source>
        <strain evidence="3">cv. Amiga</strain>
    </source>
</reference>
<feature type="region of interest" description="Disordered" evidence="1">
    <location>
        <begin position="1"/>
        <end position="22"/>
    </location>
</feature>
<gene>
    <name evidence="2" type="ORF">Lalb_Chr01g0011111</name>
</gene>
<dbReference type="PANTHER" id="PTHR47481:SF30">
    <property type="entry name" value="CCHC-TYPE DOMAIN-CONTAINING PROTEIN"/>
    <property type="match status" value="1"/>
</dbReference>
<comment type="caution">
    <text evidence="2">The sequence shown here is derived from an EMBL/GenBank/DDBJ whole genome shotgun (WGS) entry which is preliminary data.</text>
</comment>
<proteinExistence type="predicted"/>
<dbReference type="Proteomes" id="UP000447434">
    <property type="component" value="Chromosome 1"/>
</dbReference>
<evidence type="ECO:0000313" key="3">
    <source>
        <dbReference type="Proteomes" id="UP000447434"/>
    </source>
</evidence>
<name>A0A6A4R2Z2_LUPAL</name>
<dbReference type="OrthoDB" id="1436778at2759"/>
<dbReference type="PANTHER" id="PTHR47481">
    <property type="match status" value="1"/>
</dbReference>
<evidence type="ECO:0008006" key="4">
    <source>
        <dbReference type="Google" id="ProtNLM"/>
    </source>
</evidence>